<evidence type="ECO:0000256" key="1">
    <source>
        <dbReference type="ARBA" id="ARBA00000085"/>
    </source>
</evidence>
<keyword evidence="8" id="KW-0812">Transmembrane</keyword>
<keyword evidence="8" id="KW-0472">Membrane</keyword>
<dbReference type="Pfam" id="PF00512">
    <property type="entry name" value="HisKA"/>
    <property type="match status" value="1"/>
</dbReference>
<keyword evidence="4" id="KW-0808">Transferase</keyword>
<dbReference type="Proteomes" id="UP000761264">
    <property type="component" value="Unassembled WGS sequence"/>
</dbReference>
<dbReference type="SMART" id="SM00388">
    <property type="entry name" value="HisKA"/>
    <property type="match status" value="1"/>
</dbReference>
<dbReference type="PANTHER" id="PTHR43711">
    <property type="entry name" value="TWO-COMPONENT HISTIDINE KINASE"/>
    <property type="match status" value="1"/>
</dbReference>
<dbReference type="RefSeq" id="WP_167228644.1">
    <property type="nucleotide sequence ID" value="NZ_JAAQPH010000020.1"/>
</dbReference>
<dbReference type="InterPro" id="IPR050736">
    <property type="entry name" value="Sensor_HK_Regulatory"/>
</dbReference>
<sequence>MSGWSLCIATRCRYTVGGILFGVTFPIGTWIFQSILNQQMLSFDSILAMHRSNPVNFVVDLAPFVLGAMGYFIGFKQAALEHLTHSLQDEITQQTQELRLANDAKSQFLANMSHELRSPLNAILGFSEIIKDHTFGKDAPDRYKEYANDIHQSGSHLLALINDILDLAKIEAGKIELEPELLEVESLLEICKRMFGTRATKLDLALDLQVCTQTPLLYADNRAVRQIIFNLLSNALKFTPEGGKISIRARRVPDGGVEIVIQDTGIGIPADQLHKVLEPFEQIDNRYGSLADGTGLGMALVWELVKAHGGTAAIESEEAVGTTVTIVFPPMPDSSVSQQAGNRAVSTALSDKPELAC</sequence>
<dbReference type="GO" id="GO:0000155">
    <property type="term" value="F:phosphorelay sensor kinase activity"/>
    <property type="evidence" value="ECO:0007669"/>
    <property type="project" value="InterPro"/>
</dbReference>
<dbReference type="SMART" id="SM00387">
    <property type="entry name" value="HATPase_c"/>
    <property type="match status" value="1"/>
</dbReference>
<feature type="transmembrane region" description="Helical" evidence="8">
    <location>
        <begin position="55"/>
        <end position="75"/>
    </location>
</feature>
<keyword evidence="11" id="KW-1185">Reference proteome</keyword>
<evidence type="ECO:0000313" key="11">
    <source>
        <dbReference type="Proteomes" id="UP000761264"/>
    </source>
</evidence>
<evidence type="ECO:0000256" key="2">
    <source>
        <dbReference type="ARBA" id="ARBA00012438"/>
    </source>
</evidence>
<dbReference type="InterPro" id="IPR003594">
    <property type="entry name" value="HATPase_dom"/>
</dbReference>
<evidence type="ECO:0000256" key="8">
    <source>
        <dbReference type="SAM" id="Phobius"/>
    </source>
</evidence>
<dbReference type="InterPro" id="IPR004358">
    <property type="entry name" value="Sig_transdc_His_kin-like_C"/>
</dbReference>
<dbReference type="Pfam" id="PF02518">
    <property type="entry name" value="HATPase_c"/>
    <property type="match status" value="1"/>
</dbReference>
<feature type="compositionally biased region" description="Polar residues" evidence="7">
    <location>
        <begin position="334"/>
        <end position="349"/>
    </location>
</feature>
<dbReference type="InterPro" id="IPR003661">
    <property type="entry name" value="HisK_dim/P_dom"/>
</dbReference>
<dbReference type="AlphaFoldDB" id="A0A967F1C4"/>
<dbReference type="PROSITE" id="PS50109">
    <property type="entry name" value="HIS_KIN"/>
    <property type="match status" value="1"/>
</dbReference>
<evidence type="ECO:0000313" key="10">
    <source>
        <dbReference type="EMBL" id="NIA71224.1"/>
    </source>
</evidence>
<name>A0A967F1C4_9PROT</name>
<dbReference type="InterPro" id="IPR036890">
    <property type="entry name" value="HATPase_C_sf"/>
</dbReference>
<dbReference type="SUPFAM" id="SSF55874">
    <property type="entry name" value="ATPase domain of HSP90 chaperone/DNA topoisomerase II/histidine kinase"/>
    <property type="match status" value="1"/>
</dbReference>
<evidence type="ECO:0000256" key="6">
    <source>
        <dbReference type="ARBA" id="ARBA00023012"/>
    </source>
</evidence>
<evidence type="ECO:0000256" key="3">
    <source>
        <dbReference type="ARBA" id="ARBA00022553"/>
    </source>
</evidence>
<dbReference type="PANTHER" id="PTHR43711:SF26">
    <property type="entry name" value="SENSOR HISTIDINE KINASE RCSC"/>
    <property type="match status" value="1"/>
</dbReference>
<dbReference type="InterPro" id="IPR005467">
    <property type="entry name" value="His_kinase_dom"/>
</dbReference>
<gene>
    <name evidence="10" type="ORF">HBA54_21730</name>
</gene>
<dbReference type="CDD" id="cd00082">
    <property type="entry name" value="HisKA"/>
    <property type="match status" value="1"/>
</dbReference>
<keyword evidence="3" id="KW-0597">Phosphoprotein</keyword>
<dbReference type="SUPFAM" id="SSF47384">
    <property type="entry name" value="Homodimeric domain of signal transducing histidine kinase"/>
    <property type="match status" value="1"/>
</dbReference>
<proteinExistence type="predicted"/>
<comment type="catalytic activity">
    <reaction evidence="1">
        <text>ATP + protein L-histidine = ADP + protein N-phospho-L-histidine.</text>
        <dbReference type="EC" id="2.7.13.3"/>
    </reaction>
</comment>
<keyword evidence="6" id="KW-0902">Two-component regulatory system</keyword>
<dbReference type="EC" id="2.7.13.3" evidence="2"/>
<protein>
    <recommendedName>
        <fullName evidence="2">histidine kinase</fullName>
        <ecNumber evidence="2">2.7.13.3</ecNumber>
    </recommendedName>
</protein>
<feature type="domain" description="Histidine kinase" evidence="9">
    <location>
        <begin position="111"/>
        <end position="332"/>
    </location>
</feature>
<evidence type="ECO:0000256" key="4">
    <source>
        <dbReference type="ARBA" id="ARBA00022679"/>
    </source>
</evidence>
<accession>A0A967F1C4</accession>
<evidence type="ECO:0000256" key="7">
    <source>
        <dbReference type="SAM" id="MobiDB-lite"/>
    </source>
</evidence>
<dbReference type="InterPro" id="IPR036097">
    <property type="entry name" value="HisK_dim/P_sf"/>
</dbReference>
<dbReference type="Gene3D" id="1.10.287.130">
    <property type="match status" value="1"/>
</dbReference>
<feature type="transmembrane region" description="Helical" evidence="8">
    <location>
        <begin position="12"/>
        <end position="35"/>
    </location>
</feature>
<feature type="region of interest" description="Disordered" evidence="7">
    <location>
        <begin position="333"/>
        <end position="357"/>
    </location>
</feature>
<dbReference type="FunFam" id="1.10.287.130:FF:000001">
    <property type="entry name" value="Two-component sensor histidine kinase"/>
    <property type="match status" value="1"/>
</dbReference>
<dbReference type="PRINTS" id="PR00344">
    <property type="entry name" value="BCTRLSENSOR"/>
</dbReference>
<dbReference type="Gene3D" id="3.30.565.10">
    <property type="entry name" value="Histidine kinase-like ATPase, C-terminal domain"/>
    <property type="match status" value="1"/>
</dbReference>
<keyword evidence="5 10" id="KW-0418">Kinase</keyword>
<evidence type="ECO:0000259" key="9">
    <source>
        <dbReference type="PROSITE" id="PS50109"/>
    </source>
</evidence>
<keyword evidence="8" id="KW-1133">Transmembrane helix</keyword>
<dbReference type="EMBL" id="JAAQPH010000020">
    <property type="protein sequence ID" value="NIA71224.1"/>
    <property type="molecule type" value="Genomic_DNA"/>
</dbReference>
<comment type="caution">
    <text evidence="10">The sequence shown here is derived from an EMBL/GenBank/DDBJ whole genome shotgun (WGS) entry which is preliminary data.</text>
</comment>
<evidence type="ECO:0000256" key="5">
    <source>
        <dbReference type="ARBA" id="ARBA00022777"/>
    </source>
</evidence>
<organism evidence="10 11">
    <name type="scientific">Pelagibius litoralis</name>
    <dbReference type="NCBI Taxonomy" id="374515"/>
    <lineage>
        <taxon>Bacteria</taxon>
        <taxon>Pseudomonadati</taxon>
        <taxon>Pseudomonadota</taxon>
        <taxon>Alphaproteobacteria</taxon>
        <taxon>Rhodospirillales</taxon>
        <taxon>Rhodovibrionaceae</taxon>
        <taxon>Pelagibius</taxon>
    </lineage>
</organism>
<reference evidence="10" key="1">
    <citation type="submission" date="2020-03" db="EMBL/GenBank/DDBJ databases">
        <title>Genome of Pelagibius litoralis DSM 21314T.</title>
        <authorList>
            <person name="Wang G."/>
        </authorList>
    </citation>
    <scope>NUCLEOTIDE SEQUENCE</scope>
    <source>
        <strain evidence="10">DSM 21314</strain>
    </source>
</reference>